<evidence type="ECO:0000256" key="3">
    <source>
        <dbReference type="ARBA" id="ARBA00044493"/>
    </source>
</evidence>
<dbReference type="InterPro" id="IPR002885">
    <property type="entry name" value="PPR_rpt"/>
</dbReference>
<dbReference type="KEGG" id="pgri:PgNI_11489"/>
<proteinExistence type="inferred from homology"/>
<evidence type="ECO:0008006" key="8">
    <source>
        <dbReference type="Google" id="ProtNLM"/>
    </source>
</evidence>
<feature type="compositionally biased region" description="Basic and acidic residues" evidence="5">
    <location>
        <begin position="1226"/>
        <end position="1237"/>
    </location>
</feature>
<dbReference type="GeneID" id="41966360"/>
<organism evidence="6 7">
    <name type="scientific">Pyricularia grisea</name>
    <name type="common">Crabgrass-specific blast fungus</name>
    <name type="synonym">Magnaporthe grisea</name>
    <dbReference type="NCBI Taxonomy" id="148305"/>
    <lineage>
        <taxon>Eukaryota</taxon>
        <taxon>Fungi</taxon>
        <taxon>Dikarya</taxon>
        <taxon>Ascomycota</taxon>
        <taxon>Pezizomycotina</taxon>
        <taxon>Sordariomycetes</taxon>
        <taxon>Sordariomycetidae</taxon>
        <taxon>Magnaporthales</taxon>
        <taxon>Pyriculariaceae</taxon>
        <taxon>Pyricularia</taxon>
    </lineage>
</organism>
<evidence type="ECO:0000256" key="4">
    <source>
        <dbReference type="ARBA" id="ARBA00044511"/>
    </source>
</evidence>
<keyword evidence="6" id="KW-1185">Reference proteome</keyword>
<dbReference type="Pfam" id="PF01535">
    <property type="entry name" value="PPR"/>
    <property type="match status" value="1"/>
</dbReference>
<feature type="compositionally biased region" description="Polar residues" evidence="5">
    <location>
        <begin position="158"/>
        <end position="170"/>
    </location>
</feature>
<gene>
    <name evidence="7" type="ORF">PgNI_11489</name>
</gene>
<feature type="region of interest" description="Disordered" evidence="5">
    <location>
        <begin position="1167"/>
        <end position="1244"/>
    </location>
</feature>
<name>A0A6P8APF7_PYRGI</name>
<comment type="similarity">
    <text evidence="1">Belongs to the CCM1 family.</text>
</comment>
<dbReference type="RefSeq" id="XP_030976784.1">
    <property type="nucleotide sequence ID" value="XM_031131455.1"/>
</dbReference>
<dbReference type="InterPro" id="IPR011990">
    <property type="entry name" value="TPR-like_helical_dom_sf"/>
</dbReference>
<dbReference type="Proteomes" id="UP000515153">
    <property type="component" value="Chromosome VI"/>
</dbReference>
<evidence type="ECO:0000313" key="7">
    <source>
        <dbReference type="RefSeq" id="XP_030976784.1"/>
    </source>
</evidence>
<evidence type="ECO:0000256" key="2">
    <source>
        <dbReference type="ARBA" id="ARBA00022737"/>
    </source>
</evidence>
<comment type="function">
    <text evidence="3">Regulates mitochondrial small subunit maturation by controlling 15S rRNA 5'-end processing. Localizes to the 5' precursor of the 15S rRNA in a position that is subsequently occupied by mS47 in the mature yeast mtSSU. Uses structure and sequence-specific RNA recognition, binding to a single-stranded region of the precursor and specifically recognizing bases -6 to -1. The exchange of Ccm1 for mS47 is coupled to the irreversible removal of precursor rRNA that is accompanied by conformational changes of the mitoribosomal proteins uS5m and mS26. These conformational changes signal completion of 5'-end rRNA processing through protection of the mature 5'-end of the 15S rRNA and stabilization of mS47. The removal of the 5' precursor together with the dissociation of Ccm1 may be catalyzed by the 5'-3' exoribonuclease Pet127. Involved in the specific removal of group I introns in mitochondrial encoded transcripts.</text>
</comment>
<reference evidence="7" key="3">
    <citation type="submission" date="2025-08" db="UniProtKB">
        <authorList>
            <consortium name="RefSeq"/>
        </authorList>
    </citation>
    <scope>IDENTIFICATION</scope>
    <source>
        <strain evidence="7">NI907</strain>
    </source>
</reference>
<comment type="subunit">
    <text evidence="4">Binds to mitochondrial small subunit 15S rRNA.</text>
</comment>
<evidence type="ECO:0000313" key="6">
    <source>
        <dbReference type="Proteomes" id="UP000515153"/>
    </source>
</evidence>
<dbReference type="PANTHER" id="PTHR47936:SF1">
    <property type="entry name" value="PENTATRICOPEPTIDE REPEAT-CONTAINING PROTEIN GUN1, CHLOROPLASTIC"/>
    <property type="match status" value="1"/>
</dbReference>
<reference evidence="6 7" key="1">
    <citation type="journal article" date="2019" name="Mol. Biol. Evol.">
        <title>Blast fungal genomes show frequent chromosomal changes, gene gains and losses, and effector gene turnover.</title>
        <authorList>
            <person name="Gomez Luciano L.B."/>
            <person name="Jason Tsai I."/>
            <person name="Chuma I."/>
            <person name="Tosa Y."/>
            <person name="Chen Y.H."/>
            <person name="Li J.Y."/>
            <person name="Li M.Y."/>
            <person name="Jade Lu M.Y."/>
            <person name="Nakayashiki H."/>
            <person name="Li W.H."/>
        </authorList>
    </citation>
    <scope>NUCLEOTIDE SEQUENCE [LARGE SCALE GENOMIC DNA]</scope>
    <source>
        <strain evidence="6 7">NI907</strain>
    </source>
</reference>
<dbReference type="PANTHER" id="PTHR47936">
    <property type="entry name" value="PPR_LONG DOMAIN-CONTAINING PROTEIN"/>
    <property type="match status" value="1"/>
</dbReference>
<sequence>MPVIERSAAILEPCSLQKTLTTVRTARQLHAAFWRHGAAELELLSAGQMLPGDLLSTTSDAGPGRPDGPMMASILPFDFLYPQSSAGLRRRLYSSPITGVWEQSERLRRPYASGRLDARAYTNHTTESDPIEVYEEAQTGDSEASRDTQSRKPKAKKSVTQPETKSNTDQEPAEYYPIIAHDQAILGKSPYRVDKRHVERALAEENRTGVLPGAFEQDLRSTNYGAISRPAKHGTEADMKASLDNLDNLWNLFQEFSRKKQRRCARPLLRNLSMSERLADHWRITQIFPLIRSELFQESTVDDYRVAAEVRAVIRAYYALGDSETGMEIYKSWIGKPVGFGYPAAEIIKAADWPQLGVLWQDYRNNKYHHQRRQFLKPLDDYGLNGQERGCPDLELEQTEVQHICAIPGFKDKVLQLFDHVFDKSTPEFERYQLMSFLIQATRWVLPQLKSRDACRMVLRLENMTLGQEFIRLCVQRRQLALATKTYLEIRSLPGRGIIAPVLKLLISDIFLPQEDVQKMELVMQDWLKRYPRLDTQVFKAFLSLYAARGDAVSFKRIYDMFAREFPEQEHHAVSDMLLLYTRRGDTAMVQQTFDEIESRYKLKPRIGHWNMLLSAYKRDHNRALEVFADLCDAVEPDEKSFGIIIRIVGRRGELQFVQELHQIALDRGIKMTPGSRVGLIDALCLHDRLDVAEQICKEDSLQAKSSETRSDVRLLWNRLIRHYAVRRDLVSCHRILNEMGDMNVGYDADTYYFLLMGLSYTRQVHHGLHLIRAAQVDGFFKPTAKHFLLLMAGFLKNGELHMVAKVDELLTNAGLPKSSSTTLRNIMALMEAEKKGFKSPDGEVLSTDNFRQALRTFADFLRERQSATQEHEPNIYSEDLGRLPTDLFAALIFSAVIIRKDKSAANKLLQIFRIQEGGKRETSQFSDVRMLVSVLNFEAFQRDFDDVMAIWETIFEMAREAGRSAAADISAADNASSPRRASGLIVPAWKFVLSDSLKTMQRLIEARGDASALKTLFQRVRAAGFELTGPNWNHYIQGLARLGEWREAFTLCERVLMPQWNGWAITEGPTKSVKNRLPLEVRRMGTRLDYRRPISYTIIELARHYGDLINLGPWSREADEVLTSIREECPALIRAISNYPGSINPAQAKILDGTIFAWRQAEWKKKQDDFNAQKPSGPDPEASAVVDSLLPKETAEDDTSAGPLDATASANEPDAEPEPEPLVRSQDDINLSREDSVGPTGSG</sequence>
<protein>
    <recommendedName>
        <fullName evidence="8">CoxI translation protein CYA5</fullName>
    </recommendedName>
</protein>
<evidence type="ECO:0000256" key="1">
    <source>
        <dbReference type="ARBA" id="ARBA00006192"/>
    </source>
</evidence>
<reference evidence="7" key="2">
    <citation type="submission" date="2019-10" db="EMBL/GenBank/DDBJ databases">
        <authorList>
            <consortium name="NCBI Genome Project"/>
        </authorList>
    </citation>
    <scope>NUCLEOTIDE SEQUENCE</scope>
    <source>
        <strain evidence="7">NI907</strain>
    </source>
</reference>
<dbReference type="AlphaFoldDB" id="A0A6P8APF7"/>
<dbReference type="Gene3D" id="1.25.40.10">
    <property type="entry name" value="Tetratricopeptide repeat domain"/>
    <property type="match status" value="2"/>
</dbReference>
<accession>A0A6P8APF7</accession>
<feature type="region of interest" description="Disordered" evidence="5">
    <location>
        <begin position="118"/>
        <end position="172"/>
    </location>
</feature>
<evidence type="ECO:0000256" key="5">
    <source>
        <dbReference type="SAM" id="MobiDB-lite"/>
    </source>
</evidence>
<keyword evidence="2" id="KW-0677">Repeat</keyword>